<evidence type="ECO:0000256" key="1">
    <source>
        <dbReference type="SAM" id="MobiDB-lite"/>
    </source>
</evidence>
<evidence type="ECO:0000313" key="2">
    <source>
        <dbReference type="EMBL" id="MBP3959843.1"/>
    </source>
</evidence>
<reference evidence="2 3" key="1">
    <citation type="submission" date="2021-04" db="EMBL/GenBank/DDBJ databases">
        <authorList>
            <person name="Ivanova A."/>
        </authorList>
    </citation>
    <scope>NUCLEOTIDE SEQUENCE [LARGE SCALE GENOMIC DNA]</scope>
    <source>
        <strain evidence="2 3">G18</strain>
    </source>
</reference>
<evidence type="ECO:0000313" key="3">
    <source>
        <dbReference type="Proteomes" id="UP000676565"/>
    </source>
</evidence>
<dbReference type="EMBL" id="JAGKQQ010000001">
    <property type="protein sequence ID" value="MBP3959843.1"/>
    <property type="molecule type" value="Genomic_DNA"/>
</dbReference>
<dbReference type="Proteomes" id="UP000676565">
    <property type="component" value="Unassembled WGS sequence"/>
</dbReference>
<name>A0ABS5C1H2_9BACT</name>
<protein>
    <submittedName>
        <fullName evidence="2">Uncharacterized protein</fullName>
    </submittedName>
</protein>
<organism evidence="2 3">
    <name type="scientific">Gemmata palustris</name>
    <dbReference type="NCBI Taxonomy" id="2822762"/>
    <lineage>
        <taxon>Bacteria</taxon>
        <taxon>Pseudomonadati</taxon>
        <taxon>Planctomycetota</taxon>
        <taxon>Planctomycetia</taxon>
        <taxon>Gemmatales</taxon>
        <taxon>Gemmataceae</taxon>
        <taxon>Gemmata</taxon>
    </lineage>
</organism>
<sequence>MQHARYELAYQEAQLMVQEKTSKGLAVPPTATASYIIGQQATQLRGGRSSRGSARTGSCRP</sequence>
<proteinExistence type="predicted"/>
<accession>A0ABS5C1H2</accession>
<feature type="region of interest" description="Disordered" evidence="1">
    <location>
        <begin position="39"/>
        <end position="61"/>
    </location>
</feature>
<keyword evidence="3" id="KW-1185">Reference proteome</keyword>
<gene>
    <name evidence="2" type="ORF">J8F10_31735</name>
</gene>
<comment type="caution">
    <text evidence="2">The sequence shown here is derived from an EMBL/GenBank/DDBJ whole genome shotgun (WGS) entry which is preliminary data.</text>
</comment>
<dbReference type="RefSeq" id="WP_210660671.1">
    <property type="nucleotide sequence ID" value="NZ_JAGKQQ010000001.1"/>
</dbReference>
<feature type="compositionally biased region" description="Low complexity" evidence="1">
    <location>
        <begin position="45"/>
        <end position="61"/>
    </location>
</feature>